<evidence type="ECO:0000313" key="2">
    <source>
        <dbReference type="EMBL" id="EZH73584.1"/>
    </source>
</evidence>
<dbReference type="AlphaFoldDB" id="A0A023BUH6"/>
<keyword evidence="3" id="KW-1185">Reference proteome</keyword>
<dbReference type="InterPro" id="IPR036513">
    <property type="entry name" value="STAS_dom_sf"/>
</dbReference>
<evidence type="ECO:0000313" key="3">
    <source>
        <dbReference type="Proteomes" id="UP000023541"/>
    </source>
</evidence>
<dbReference type="InterPro" id="IPR002645">
    <property type="entry name" value="STAS_dom"/>
</dbReference>
<dbReference type="eggNOG" id="ENOG5033K06">
    <property type="taxonomic scope" value="Bacteria"/>
</dbReference>
<gene>
    <name evidence="2" type="ORF">ATO12_16740</name>
</gene>
<dbReference type="Gene3D" id="3.30.750.24">
    <property type="entry name" value="STAS domain"/>
    <property type="match status" value="1"/>
</dbReference>
<accession>A0A023BUH6</accession>
<dbReference type="PROSITE" id="PS50801">
    <property type="entry name" value="STAS"/>
    <property type="match status" value="1"/>
</dbReference>
<dbReference type="RefSeq" id="WP_034242317.1">
    <property type="nucleotide sequence ID" value="NZ_AQRA01000005.1"/>
</dbReference>
<comment type="caution">
    <text evidence="2">The sequence shown here is derived from an EMBL/GenBank/DDBJ whole genome shotgun (WGS) entry which is preliminary data.</text>
</comment>
<dbReference type="Proteomes" id="UP000023541">
    <property type="component" value="Unassembled WGS sequence"/>
</dbReference>
<reference evidence="2 3" key="1">
    <citation type="submission" date="2014-04" db="EMBL/GenBank/DDBJ databases">
        <title>Aquimarina sp. 22II-S11-z7 Genome Sequencing.</title>
        <authorList>
            <person name="Lai Q."/>
        </authorList>
    </citation>
    <scope>NUCLEOTIDE SEQUENCE [LARGE SCALE GENOMIC DNA]</scope>
    <source>
        <strain evidence="2 3">22II-S11-z7</strain>
    </source>
</reference>
<dbReference type="SUPFAM" id="SSF52091">
    <property type="entry name" value="SpoIIaa-like"/>
    <property type="match status" value="1"/>
</dbReference>
<feature type="domain" description="STAS" evidence="1">
    <location>
        <begin position="1"/>
        <end position="98"/>
    </location>
</feature>
<protein>
    <recommendedName>
        <fullName evidence="1">STAS domain-containing protein</fullName>
    </recommendedName>
</protein>
<proteinExistence type="predicted"/>
<dbReference type="OrthoDB" id="1163458at2"/>
<sequence length="98" mass="11162">MALQITKNQGIFEIKGSIVAENTKSLQHHFENLLFNSDKVILCMDKVKKIDASGVTVLTKLFRNAMEHNKVFYIIGKENKKVSNAFGKVNYILRSDFV</sequence>
<organism evidence="2 3">
    <name type="scientific">Aquimarina atlantica</name>
    <dbReference type="NCBI Taxonomy" id="1317122"/>
    <lineage>
        <taxon>Bacteria</taxon>
        <taxon>Pseudomonadati</taxon>
        <taxon>Bacteroidota</taxon>
        <taxon>Flavobacteriia</taxon>
        <taxon>Flavobacteriales</taxon>
        <taxon>Flavobacteriaceae</taxon>
        <taxon>Aquimarina</taxon>
    </lineage>
</organism>
<dbReference type="EMBL" id="AQRA01000005">
    <property type="protein sequence ID" value="EZH73584.1"/>
    <property type="molecule type" value="Genomic_DNA"/>
</dbReference>
<dbReference type="Pfam" id="PF01740">
    <property type="entry name" value="STAS"/>
    <property type="match status" value="1"/>
</dbReference>
<name>A0A023BUH6_9FLAO</name>
<evidence type="ECO:0000259" key="1">
    <source>
        <dbReference type="PROSITE" id="PS50801"/>
    </source>
</evidence>
<dbReference type="STRING" id="1317122.ATO12_16740"/>